<dbReference type="InterPro" id="IPR002869">
    <property type="entry name" value="Pyrv_flavodox_OxRed_cen"/>
</dbReference>
<comment type="caution">
    <text evidence="4">The sequence shown here is derived from an EMBL/GenBank/DDBJ whole genome shotgun (WGS) entry which is preliminary data.</text>
</comment>
<dbReference type="Pfam" id="PF01558">
    <property type="entry name" value="POR"/>
    <property type="match status" value="1"/>
</dbReference>
<organism evidence="4 5">
    <name type="scientific">Paremcibacter congregatus</name>
    <dbReference type="NCBI Taxonomy" id="2043170"/>
    <lineage>
        <taxon>Bacteria</taxon>
        <taxon>Pseudomonadati</taxon>
        <taxon>Pseudomonadota</taxon>
        <taxon>Alphaproteobacteria</taxon>
        <taxon>Emcibacterales</taxon>
        <taxon>Emcibacteraceae</taxon>
        <taxon>Paremcibacter</taxon>
    </lineage>
</organism>
<accession>A0A2G4YPG3</accession>
<dbReference type="InParanoid" id="A0A2G4YPG3"/>
<feature type="domain" description="DUF6537" evidence="3">
    <location>
        <begin position="257"/>
        <end position="466"/>
    </location>
</feature>
<evidence type="ECO:0000256" key="1">
    <source>
        <dbReference type="ARBA" id="ARBA00023002"/>
    </source>
</evidence>
<dbReference type="PANTHER" id="PTHR43854">
    <property type="entry name" value="INDOLEPYRUVATE OXIDOREDUCTASE SUBUNIT IORB"/>
    <property type="match status" value="1"/>
</dbReference>
<dbReference type="Gene3D" id="3.40.920.10">
    <property type="entry name" value="Pyruvate-ferredoxin oxidoreductase, PFOR, domain III"/>
    <property type="match status" value="1"/>
</dbReference>
<dbReference type="EC" id="1.2.7.8" evidence="4"/>
<dbReference type="OrthoDB" id="1490270at2"/>
<evidence type="ECO:0000259" key="3">
    <source>
        <dbReference type="Pfam" id="PF20169"/>
    </source>
</evidence>
<dbReference type="NCBIfam" id="NF006179">
    <property type="entry name" value="PRK08312.1"/>
    <property type="match status" value="1"/>
</dbReference>
<dbReference type="Pfam" id="PF20169">
    <property type="entry name" value="DUF6537"/>
    <property type="match status" value="1"/>
</dbReference>
<evidence type="ECO:0000313" key="4">
    <source>
        <dbReference type="EMBL" id="PHZ84211.1"/>
    </source>
</evidence>
<dbReference type="InterPro" id="IPR046667">
    <property type="entry name" value="DUF6537"/>
</dbReference>
<gene>
    <name evidence="4" type="ORF">CRD36_13555</name>
</gene>
<dbReference type="InterPro" id="IPR019752">
    <property type="entry name" value="Pyrv/ketoisovalerate_OxRed_cat"/>
</dbReference>
<keyword evidence="1 4" id="KW-0560">Oxidoreductase</keyword>
<sequence length="502" mass="55212">MSTSLITKNDINRPITIVISALGGQGGGVLTNWLVSLAEQQGYFAQSTSVPGVAQRTGATIYYLEMFPKSAVKDNGTPPIMALMPLSGDVDLVVAAELMEAGRAVQRQFVTPNKTTLVASTHRVFSIAEKMAMGDGTGDSETVLRAAEEAAQNFIAFDMESLAAETGCVISSILFGAIAGAGVLPFGRESFEEAIRAEGKMVDINLKGFAAGFAAAESPYQEEIALPPVAGEITGNPNGPEAQARIDRINRLPDAAREFAYAGAQKLLDYQDLDYVDDYLDTLEEIAAQDQAPFDLSRELARYLALWMAFDDTIKVADIKTRSERVRKYRAEVRAKDDQIVNMVEFMHPRLEEIVGSLPIGLARRVEKSPLLTRLFEKFTGPRLMDTTKLSSFLMLYFMASLRRIRRKTLRFHQEHAAIDGWLDRVRRALSQDNALAVELVRCQRLIKGYGDTHERGMRNFNAIMSVFDQSGGKLQAARVSVLRDAALADEEGETLKKELAA</sequence>
<dbReference type="AlphaFoldDB" id="A0A2G4YPG3"/>
<dbReference type="SUPFAM" id="SSF53323">
    <property type="entry name" value="Pyruvate-ferredoxin oxidoreductase, PFOR, domain III"/>
    <property type="match status" value="1"/>
</dbReference>
<dbReference type="GO" id="GO:0043805">
    <property type="term" value="F:indolepyruvate ferredoxin oxidoreductase activity"/>
    <property type="evidence" value="ECO:0007669"/>
    <property type="project" value="UniProtKB-EC"/>
</dbReference>
<keyword evidence="5" id="KW-1185">Reference proteome</keyword>
<proteinExistence type="predicted"/>
<dbReference type="Proteomes" id="UP000229730">
    <property type="component" value="Unassembled WGS sequence"/>
</dbReference>
<dbReference type="PANTHER" id="PTHR43854:SF1">
    <property type="entry name" value="INDOLEPYRUVATE OXIDOREDUCTASE SUBUNIT IORB"/>
    <property type="match status" value="1"/>
</dbReference>
<keyword evidence="4" id="KW-0670">Pyruvate</keyword>
<evidence type="ECO:0000259" key="2">
    <source>
        <dbReference type="Pfam" id="PF01558"/>
    </source>
</evidence>
<protein>
    <submittedName>
        <fullName evidence="4">Indolepyruvate oxidoreductase subunit B</fullName>
        <ecNumber evidence="4">1.2.7.8</ecNumber>
    </submittedName>
</protein>
<dbReference type="EMBL" id="PDEM01000025">
    <property type="protein sequence ID" value="PHZ84211.1"/>
    <property type="molecule type" value="Genomic_DNA"/>
</dbReference>
<evidence type="ECO:0000313" key="5">
    <source>
        <dbReference type="Proteomes" id="UP000229730"/>
    </source>
</evidence>
<dbReference type="RefSeq" id="WP_099474139.1">
    <property type="nucleotide sequence ID" value="NZ_CP041025.1"/>
</dbReference>
<feature type="domain" description="Pyruvate/ketoisovalerate oxidoreductase catalytic" evidence="2">
    <location>
        <begin position="23"/>
        <end position="213"/>
    </location>
</feature>
<reference evidence="4 5" key="1">
    <citation type="submission" date="2017-10" db="EMBL/GenBank/DDBJ databases">
        <title>Frigbacter circumglobatus gen. nov. sp. nov., isolated from sediment cultured in situ.</title>
        <authorList>
            <person name="Zhao Z."/>
        </authorList>
    </citation>
    <scope>NUCLEOTIDE SEQUENCE [LARGE SCALE GENOMIC DNA]</scope>
    <source>
        <strain evidence="4 5">ZYL</strain>
    </source>
</reference>
<dbReference type="InterPro" id="IPR052198">
    <property type="entry name" value="IorB_Oxidoreductase"/>
</dbReference>
<name>A0A2G4YPG3_9PROT</name>